<dbReference type="RefSeq" id="WP_259623005.1">
    <property type="nucleotide sequence ID" value="NZ_JANYMP010000004.1"/>
</dbReference>
<gene>
    <name evidence="1" type="ORF">NZH93_11635</name>
</gene>
<dbReference type="AlphaFoldDB" id="A0A9X2VJ80"/>
<dbReference type="Proteomes" id="UP001141259">
    <property type="component" value="Unassembled WGS sequence"/>
</dbReference>
<name>A0A9X2VJ80_9PSEU</name>
<reference evidence="1" key="1">
    <citation type="submission" date="2022-08" db="EMBL/GenBank/DDBJ databases">
        <authorList>
            <person name="Tistechok S."/>
            <person name="Samborskyy M."/>
            <person name="Roman I."/>
        </authorList>
    </citation>
    <scope>NUCLEOTIDE SEQUENCE</scope>
    <source>
        <strain evidence="1">DSM 103496</strain>
    </source>
</reference>
<keyword evidence="2" id="KW-1185">Reference proteome</keyword>
<dbReference type="EMBL" id="JANYMP010000004">
    <property type="protein sequence ID" value="MCS7477507.1"/>
    <property type="molecule type" value="Genomic_DNA"/>
</dbReference>
<evidence type="ECO:0000313" key="1">
    <source>
        <dbReference type="EMBL" id="MCS7477507.1"/>
    </source>
</evidence>
<accession>A0A9X2VJ80</accession>
<evidence type="ECO:0000313" key="2">
    <source>
        <dbReference type="Proteomes" id="UP001141259"/>
    </source>
</evidence>
<organism evidence="1 2">
    <name type="scientific">Umezawaea endophytica</name>
    <dbReference type="NCBI Taxonomy" id="1654476"/>
    <lineage>
        <taxon>Bacteria</taxon>
        <taxon>Bacillati</taxon>
        <taxon>Actinomycetota</taxon>
        <taxon>Actinomycetes</taxon>
        <taxon>Pseudonocardiales</taxon>
        <taxon>Pseudonocardiaceae</taxon>
        <taxon>Umezawaea</taxon>
    </lineage>
</organism>
<sequence>MVADVVAGEDKHGIWVSGALRYGVEPFQVMLLDRYSISGDWREQDLVAACTVSVPGFHLDADEQVRALAASGNRVKSFATACYPRRVERNGKLIAVLAAGVLPPLPSPCDCGPCLNDVCRLDNAMRDLEKQRARVGRNR</sequence>
<proteinExistence type="predicted"/>
<protein>
    <submittedName>
        <fullName evidence="1">Uncharacterized protein</fullName>
    </submittedName>
</protein>
<comment type="caution">
    <text evidence="1">The sequence shown here is derived from an EMBL/GenBank/DDBJ whole genome shotgun (WGS) entry which is preliminary data.</text>
</comment>